<dbReference type="PANTHER" id="PTHR45528">
    <property type="entry name" value="SENSOR HISTIDINE KINASE CPXA"/>
    <property type="match status" value="1"/>
</dbReference>
<keyword evidence="5" id="KW-0808">Transferase</keyword>
<dbReference type="InterPro" id="IPR003660">
    <property type="entry name" value="HAMP_dom"/>
</dbReference>
<dbReference type="EC" id="2.7.13.3" evidence="3"/>
<dbReference type="AlphaFoldDB" id="A0A437Q502"/>
<evidence type="ECO:0000256" key="1">
    <source>
        <dbReference type="ARBA" id="ARBA00000085"/>
    </source>
</evidence>
<keyword evidence="4" id="KW-0597">Phosphoprotein</keyword>
<evidence type="ECO:0000256" key="6">
    <source>
        <dbReference type="ARBA" id="ARBA00022777"/>
    </source>
</evidence>
<comment type="subcellular location">
    <subcellularLocation>
        <location evidence="2">Membrane</location>
        <topology evidence="2">Multi-pass membrane protein</topology>
    </subcellularLocation>
</comment>
<dbReference type="InterPro" id="IPR050398">
    <property type="entry name" value="HssS/ArlS-like"/>
</dbReference>
<keyword evidence="11" id="KW-1185">Reference proteome</keyword>
<evidence type="ECO:0000256" key="3">
    <source>
        <dbReference type="ARBA" id="ARBA00012438"/>
    </source>
</evidence>
<dbReference type="GO" id="GO:0016020">
    <property type="term" value="C:membrane"/>
    <property type="evidence" value="ECO:0007669"/>
    <property type="project" value="UniProtKB-SubCell"/>
</dbReference>
<dbReference type="Pfam" id="PF00672">
    <property type="entry name" value="HAMP"/>
    <property type="match status" value="1"/>
</dbReference>
<gene>
    <name evidence="10" type="ORF">EOE65_15540</name>
</gene>
<name>A0A437Q502_9GAMM</name>
<keyword evidence="6" id="KW-0418">Kinase</keyword>
<dbReference type="RefSeq" id="WP_127695401.1">
    <property type="nucleotide sequence ID" value="NZ_SACQ01000008.1"/>
</dbReference>
<evidence type="ECO:0000256" key="2">
    <source>
        <dbReference type="ARBA" id="ARBA00004141"/>
    </source>
</evidence>
<evidence type="ECO:0000256" key="7">
    <source>
        <dbReference type="ARBA" id="ARBA00023136"/>
    </source>
</evidence>
<comment type="catalytic activity">
    <reaction evidence="1">
        <text>ATP + protein L-histidine = ADP + protein N-phospho-L-histidine.</text>
        <dbReference type="EC" id="2.7.13.3"/>
    </reaction>
</comment>
<keyword evidence="8" id="KW-1133">Transmembrane helix</keyword>
<dbReference type="CDD" id="cd06225">
    <property type="entry name" value="HAMP"/>
    <property type="match status" value="1"/>
</dbReference>
<dbReference type="EMBL" id="SACQ01000008">
    <property type="protein sequence ID" value="RVU29583.1"/>
    <property type="molecule type" value="Genomic_DNA"/>
</dbReference>
<evidence type="ECO:0000313" key="11">
    <source>
        <dbReference type="Proteomes" id="UP000282818"/>
    </source>
</evidence>
<keyword evidence="8" id="KW-0812">Transmembrane</keyword>
<accession>A0A437Q502</accession>
<evidence type="ECO:0000256" key="5">
    <source>
        <dbReference type="ARBA" id="ARBA00022679"/>
    </source>
</evidence>
<dbReference type="PROSITE" id="PS50885">
    <property type="entry name" value="HAMP"/>
    <property type="match status" value="1"/>
</dbReference>
<dbReference type="PANTHER" id="PTHR45528:SF9">
    <property type="entry name" value="SENSOR HISTIDINE KINASE YBDK"/>
    <property type="match status" value="1"/>
</dbReference>
<sequence>MSRQYTGSIRSKVIMITLVCTTAILAAVGVYDALEVVAKEEAQLEDRANVTAQRIARHLTIPVWNLDKERIDASIEAEMLEPSVLAIVVHDSDGKDVMGAKERDYNWEIIGSSGTIQTGAFAISDAPVFYEDKAIGSVSVYISDRFVKEDIQFQVILEVVRVVALNLVIFVILVLLLGKFLITPIRRLAEQASEISSGRLNTVIDISSNDEIGLLADSLSRMQRSLSVAFKKIRQANKAREQ</sequence>
<feature type="domain" description="HAMP" evidence="9">
    <location>
        <begin position="179"/>
        <end position="231"/>
    </location>
</feature>
<comment type="caution">
    <text evidence="10">The sequence shown here is derived from an EMBL/GenBank/DDBJ whole genome shotgun (WGS) entry which is preliminary data.</text>
</comment>
<organism evidence="10 11">
    <name type="scientific">Neptunomonas marina</name>
    <dbReference type="NCBI Taxonomy" id="1815562"/>
    <lineage>
        <taxon>Bacteria</taxon>
        <taxon>Pseudomonadati</taxon>
        <taxon>Pseudomonadota</taxon>
        <taxon>Gammaproteobacteria</taxon>
        <taxon>Oceanospirillales</taxon>
        <taxon>Oceanospirillaceae</taxon>
        <taxon>Neptunomonas</taxon>
    </lineage>
</organism>
<proteinExistence type="predicted"/>
<dbReference type="Proteomes" id="UP000282818">
    <property type="component" value="Unassembled WGS sequence"/>
</dbReference>
<keyword evidence="7 8" id="KW-0472">Membrane</keyword>
<evidence type="ECO:0000256" key="4">
    <source>
        <dbReference type="ARBA" id="ARBA00022553"/>
    </source>
</evidence>
<dbReference type="Gene3D" id="6.10.340.10">
    <property type="match status" value="1"/>
</dbReference>
<evidence type="ECO:0000256" key="8">
    <source>
        <dbReference type="SAM" id="Phobius"/>
    </source>
</evidence>
<dbReference type="SMART" id="SM00304">
    <property type="entry name" value="HAMP"/>
    <property type="match status" value="1"/>
</dbReference>
<evidence type="ECO:0000313" key="10">
    <source>
        <dbReference type="EMBL" id="RVU29583.1"/>
    </source>
</evidence>
<dbReference type="GO" id="GO:0007165">
    <property type="term" value="P:signal transduction"/>
    <property type="evidence" value="ECO:0007669"/>
    <property type="project" value="InterPro"/>
</dbReference>
<evidence type="ECO:0000259" key="9">
    <source>
        <dbReference type="PROSITE" id="PS50885"/>
    </source>
</evidence>
<dbReference type="GO" id="GO:0004673">
    <property type="term" value="F:protein histidine kinase activity"/>
    <property type="evidence" value="ECO:0007669"/>
    <property type="project" value="UniProtKB-EC"/>
</dbReference>
<feature type="transmembrane region" description="Helical" evidence="8">
    <location>
        <begin position="12"/>
        <end position="31"/>
    </location>
</feature>
<reference evidence="10 11" key="1">
    <citation type="submission" date="2019-01" db="EMBL/GenBank/DDBJ databases">
        <authorList>
            <person name="Chen W.-M."/>
        </authorList>
    </citation>
    <scope>NUCLEOTIDE SEQUENCE [LARGE SCALE GENOMIC DNA]</scope>
    <source>
        <strain evidence="10 11">HPM-16</strain>
    </source>
</reference>
<protein>
    <recommendedName>
        <fullName evidence="3">histidine kinase</fullName>
        <ecNumber evidence="3">2.7.13.3</ecNumber>
    </recommendedName>
</protein>
<dbReference type="SUPFAM" id="SSF158472">
    <property type="entry name" value="HAMP domain-like"/>
    <property type="match status" value="1"/>
</dbReference>
<feature type="transmembrane region" description="Helical" evidence="8">
    <location>
        <begin position="163"/>
        <end position="182"/>
    </location>
</feature>